<comment type="function">
    <text evidence="11">Acts as a transcriptional regulator. Probably redox-responsive. The apo- but not holo-form probably binds DNA.</text>
</comment>
<dbReference type="Proteomes" id="UP000188342">
    <property type="component" value="Unassembled WGS sequence"/>
</dbReference>
<organism evidence="13 14">
    <name type="scientific">Luteococcus japonicus LSP_Lj1</name>
    <dbReference type="NCBI Taxonomy" id="1255658"/>
    <lineage>
        <taxon>Bacteria</taxon>
        <taxon>Bacillati</taxon>
        <taxon>Actinomycetota</taxon>
        <taxon>Actinomycetes</taxon>
        <taxon>Propionibacteriales</taxon>
        <taxon>Propionibacteriaceae</taxon>
        <taxon>Luteococcus</taxon>
    </lineage>
</organism>
<keyword evidence="6 11" id="KW-0411">Iron-sulfur</keyword>
<proteinExistence type="inferred from homology"/>
<evidence type="ECO:0000256" key="7">
    <source>
        <dbReference type="ARBA" id="ARBA00023015"/>
    </source>
</evidence>
<protein>
    <recommendedName>
        <fullName evidence="11">Transcriptional regulator WhiB</fullName>
    </recommendedName>
</protein>
<name>A0A1R4JMQ3_9ACTN</name>
<evidence type="ECO:0000256" key="6">
    <source>
        <dbReference type="ARBA" id="ARBA00023014"/>
    </source>
</evidence>
<dbReference type="EMBL" id="FUKQ01000032">
    <property type="protein sequence ID" value="SJN33306.1"/>
    <property type="molecule type" value="Genomic_DNA"/>
</dbReference>
<feature type="domain" description="4Fe-4S Wbl-type" evidence="12">
    <location>
        <begin position="8"/>
        <end position="70"/>
    </location>
</feature>
<comment type="subcellular location">
    <subcellularLocation>
        <location evidence="1 11">Cytoplasm</location>
    </subcellularLocation>
</comment>
<dbReference type="GO" id="GO:0051539">
    <property type="term" value="F:4 iron, 4 sulfur cluster binding"/>
    <property type="evidence" value="ECO:0007669"/>
    <property type="project" value="UniProtKB-UniRule"/>
</dbReference>
<keyword evidence="3 11" id="KW-0004">4Fe-4S</keyword>
<dbReference type="PROSITE" id="PS51674">
    <property type="entry name" value="4FE4S_WBL"/>
    <property type="match status" value="1"/>
</dbReference>
<dbReference type="PANTHER" id="PTHR38839:SF6">
    <property type="entry name" value="TRANSCRIPTIONAL REGULATOR WHIB1"/>
    <property type="match status" value="1"/>
</dbReference>
<keyword evidence="9 11" id="KW-1015">Disulfide bond</keyword>
<comment type="cofactor">
    <cofactor evidence="11">
        <name>[4Fe-4S] cluster</name>
        <dbReference type="ChEBI" id="CHEBI:49883"/>
    </cofactor>
    <text evidence="11">Binds 1 [4Fe-4S] cluster per subunit. Following nitrosylation of the [4Fe-4S] cluster binds 1 [4Fe-8(NO)] cluster per subunit.</text>
</comment>
<evidence type="ECO:0000256" key="9">
    <source>
        <dbReference type="ARBA" id="ARBA00023157"/>
    </source>
</evidence>
<dbReference type="OrthoDB" id="8104048at2"/>
<dbReference type="GO" id="GO:0047134">
    <property type="term" value="F:protein-disulfide reductase [NAD(P)H] activity"/>
    <property type="evidence" value="ECO:0007669"/>
    <property type="project" value="TreeGrafter"/>
</dbReference>
<dbReference type="GO" id="GO:0035731">
    <property type="term" value="F:dinitrosyl-iron complex binding"/>
    <property type="evidence" value="ECO:0007669"/>
    <property type="project" value="UniProtKB-UniRule"/>
</dbReference>
<keyword evidence="7 11" id="KW-0805">Transcription regulation</keyword>
<keyword evidence="11" id="KW-0963">Cytoplasm</keyword>
<gene>
    <name evidence="11" type="primary">whiB</name>
    <name evidence="13" type="ORF">FM114_08530</name>
</gene>
<comment type="similarity">
    <text evidence="2 11">Belongs to the WhiB family.</text>
</comment>
<evidence type="ECO:0000256" key="1">
    <source>
        <dbReference type="ARBA" id="ARBA00004496"/>
    </source>
</evidence>
<feature type="binding site" evidence="11">
    <location>
        <position position="37"/>
    </location>
    <ligand>
        <name>[4Fe-4S] cluster</name>
        <dbReference type="ChEBI" id="CHEBI:49883"/>
    </ligand>
</feature>
<evidence type="ECO:0000256" key="11">
    <source>
        <dbReference type="HAMAP-Rule" id="MF_01479"/>
    </source>
</evidence>
<dbReference type="Pfam" id="PF02467">
    <property type="entry name" value="Whib"/>
    <property type="match status" value="1"/>
</dbReference>
<dbReference type="GO" id="GO:0045454">
    <property type="term" value="P:cell redox homeostasis"/>
    <property type="evidence" value="ECO:0007669"/>
    <property type="project" value="TreeGrafter"/>
</dbReference>
<evidence type="ECO:0000256" key="10">
    <source>
        <dbReference type="ARBA" id="ARBA00023163"/>
    </source>
</evidence>
<reference evidence="13 14" key="1">
    <citation type="submission" date="2017-02" db="EMBL/GenBank/DDBJ databases">
        <authorList>
            <person name="Peterson S.W."/>
        </authorList>
    </citation>
    <scope>NUCLEOTIDE SEQUENCE [LARGE SCALE GENOMIC DNA]</scope>
    <source>
        <strain evidence="13 14">LSP_Lj1</strain>
    </source>
</reference>
<evidence type="ECO:0000259" key="12">
    <source>
        <dbReference type="PROSITE" id="PS51674"/>
    </source>
</evidence>
<feature type="binding site" evidence="11">
    <location>
        <position position="9"/>
    </location>
    <ligand>
        <name>[4Fe-4S] cluster</name>
        <dbReference type="ChEBI" id="CHEBI:49883"/>
    </ligand>
</feature>
<dbReference type="GO" id="GO:0046872">
    <property type="term" value="F:metal ion binding"/>
    <property type="evidence" value="ECO:0007669"/>
    <property type="project" value="UniProtKB-KW"/>
</dbReference>
<comment type="PTM">
    <text evidence="11">The Fe-S cluster can be nitrosylated by nitric oxide (NO).</text>
</comment>
<evidence type="ECO:0000313" key="14">
    <source>
        <dbReference type="Proteomes" id="UP000188342"/>
    </source>
</evidence>
<keyword evidence="14" id="KW-1185">Reference proteome</keyword>
<keyword evidence="8 11" id="KW-0238">DNA-binding</keyword>
<dbReference type="GO" id="GO:0005737">
    <property type="term" value="C:cytoplasm"/>
    <property type="evidence" value="ECO:0007669"/>
    <property type="project" value="UniProtKB-SubCell"/>
</dbReference>
<dbReference type="RefSeq" id="WP_094764718.1">
    <property type="nucleotide sequence ID" value="NZ_FUKQ01000032.1"/>
</dbReference>
<dbReference type="GO" id="GO:0003677">
    <property type="term" value="F:DNA binding"/>
    <property type="evidence" value="ECO:0007669"/>
    <property type="project" value="UniProtKB-UniRule"/>
</dbReference>
<dbReference type="STRING" id="1255658.FM114_08530"/>
<evidence type="ECO:0000256" key="8">
    <source>
        <dbReference type="ARBA" id="ARBA00023125"/>
    </source>
</evidence>
<dbReference type="InterPro" id="IPR003482">
    <property type="entry name" value="Whib"/>
</dbReference>
<dbReference type="InterPro" id="IPR034768">
    <property type="entry name" value="4FE4S_WBL"/>
</dbReference>
<dbReference type="AlphaFoldDB" id="A0A1R4JMQ3"/>
<evidence type="ECO:0000256" key="5">
    <source>
        <dbReference type="ARBA" id="ARBA00023004"/>
    </source>
</evidence>
<dbReference type="GO" id="GO:0045892">
    <property type="term" value="P:negative regulation of DNA-templated transcription"/>
    <property type="evidence" value="ECO:0007669"/>
    <property type="project" value="TreeGrafter"/>
</dbReference>
<keyword evidence="5 11" id="KW-0408">Iron</keyword>
<evidence type="ECO:0000256" key="4">
    <source>
        <dbReference type="ARBA" id="ARBA00022723"/>
    </source>
</evidence>
<evidence type="ECO:0000256" key="2">
    <source>
        <dbReference type="ARBA" id="ARBA00006597"/>
    </source>
</evidence>
<evidence type="ECO:0000313" key="13">
    <source>
        <dbReference type="EMBL" id="SJN33306.1"/>
    </source>
</evidence>
<accession>A0A1R4JMQ3</accession>
<feature type="binding site" evidence="11">
    <location>
        <position position="46"/>
    </location>
    <ligand>
        <name>[4Fe-4S] cluster</name>
        <dbReference type="ChEBI" id="CHEBI:49883"/>
    </ligand>
</feature>
<comment type="PTM">
    <text evidence="11">Upon Fe-S cluster removal intramolecular disulfide bonds are formed.</text>
</comment>
<keyword evidence="10 11" id="KW-0804">Transcription</keyword>
<dbReference type="PANTHER" id="PTHR38839">
    <property type="entry name" value="TRANSCRIPTIONAL REGULATOR WHID-RELATED"/>
    <property type="match status" value="1"/>
</dbReference>
<dbReference type="HAMAP" id="MF_01479">
    <property type="entry name" value="WhiB"/>
    <property type="match status" value="1"/>
</dbReference>
<sequence>MDWRHKAACLTEDPELFFPIGNTGPAILQIEEAKKVCRRCEVREQCLAWAIEAGQDHGVWGGLSEDERRAMKRRQARSRLRNS</sequence>
<feature type="binding site" evidence="11">
    <location>
        <position position="40"/>
    </location>
    <ligand>
        <name>[4Fe-4S] cluster</name>
        <dbReference type="ChEBI" id="CHEBI:49883"/>
    </ligand>
</feature>
<keyword evidence="4 11" id="KW-0479">Metal-binding</keyword>
<evidence type="ECO:0000256" key="3">
    <source>
        <dbReference type="ARBA" id="ARBA00022485"/>
    </source>
</evidence>